<keyword evidence="1" id="KW-0808">Transferase</keyword>
<dbReference type="EMBL" id="VMNW02000039">
    <property type="protein sequence ID" value="KAA9157792.1"/>
    <property type="molecule type" value="Genomic_DNA"/>
</dbReference>
<gene>
    <name evidence="1" type="ORF">FPZ12_024450</name>
</gene>
<sequence length="464" mass="49608">MSELSTKLVKELVAGVGVDPAFADAVTFSGERTLAGYFAYTDLLAATLATAGTAIAELLAAGAGVPTSVHVDRVLASGWARDLMRPIVPREKVPQPFRLGGEYRTADDRWLRLTDANLRLQQRMLAVLGTPADRDAIAEEIRAHKADDLELALLEGGGAAAASRTMAEWAAHPAGQAVAAEPLVDVELLGTGDGRWRPTPGRPLAGIRVLDCTRAVAGPMATRLLAGFGAEVLRVDPAGYEEWGNRDATELTLGKRCTHIDLASEQGREQFLALLADADVFVHGFRPGVFDGLGLGEAVRERTRPGLVEVTHNAYGWTGPWAARRGFDSTVFVSSGLLLESMRRGNASVPTEPGIVQHVIVDHIVGHLDAAAAIRGLTRRLETGQGSRSRLSLAGNALLLGRTEAPDEPKIDKPLDGPFDDRVYTTIHGPVRRLKAPIDMPDAPFFWERPGEPYGSAAPVWATA</sequence>
<proteinExistence type="predicted"/>
<name>A0A5N0V0B2_9PSEU</name>
<evidence type="ECO:0000313" key="2">
    <source>
        <dbReference type="Proteomes" id="UP000319769"/>
    </source>
</evidence>
<dbReference type="AlphaFoldDB" id="A0A5N0V0B2"/>
<comment type="caution">
    <text evidence="1">The sequence shown here is derived from an EMBL/GenBank/DDBJ whole genome shotgun (WGS) entry which is preliminary data.</text>
</comment>
<protein>
    <submittedName>
        <fullName evidence="1">Acyl-CoA transferase</fullName>
    </submittedName>
</protein>
<dbReference type="InterPro" id="IPR023606">
    <property type="entry name" value="CoA-Trfase_III_dom_1_sf"/>
</dbReference>
<dbReference type="Proteomes" id="UP000319769">
    <property type="component" value="Unassembled WGS sequence"/>
</dbReference>
<keyword evidence="2" id="KW-1185">Reference proteome</keyword>
<reference evidence="1" key="1">
    <citation type="submission" date="2019-09" db="EMBL/GenBank/DDBJ databases">
        <authorList>
            <person name="Teo W.F.A."/>
            <person name="Duangmal K."/>
        </authorList>
    </citation>
    <scope>NUCLEOTIDE SEQUENCE [LARGE SCALE GENOMIC DNA]</scope>
    <source>
        <strain evidence="1">K81G1</strain>
    </source>
</reference>
<organism evidence="1 2">
    <name type="scientific">Amycolatopsis acidicola</name>
    <dbReference type="NCBI Taxonomy" id="2596893"/>
    <lineage>
        <taxon>Bacteria</taxon>
        <taxon>Bacillati</taxon>
        <taxon>Actinomycetota</taxon>
        <taxon>Actinomycetes</taxon>
        <taxon>Pseudonocardiales</taxon>
        <taxon>Pseudonocardiaceae</taxon>
        <taxon>Amycolatopsis</taxon>
    </lineage>
</organism>
<dbReference type="PANTHER" id="PTHR48228:SF4">
    <property type="entry name" value="BLR3030 PROTEIN"/>
    <property type="match status" value="1"/>
</dbReference>
<dbReference type="InterPro" id="IPR003673">
    <property type="entry name" value="CoA-Trfase_fam_III"/>
</dbReference>
<dbReference type="RefSeq" id="WP_144757740.1">
    <property type="nucleotide sequence ID" value="NZ_VMNW02000039.1"/>
</dbReference>
<dbReference type="GO" id="GO:0016740">
    <property type="term" value="F:transferase activity"/>
    <property type="evidence" value="ECO:0007669"/>
    <property type="project" value="UniProtKB-KW"/>
</dbReference>
<dbReference type="InterPro" id="IPR050509">
    <property type="entry name" value="CoA-transferase_III"/>
</dbReference>
<dbReference type="SUPFAM" id="SSF89796">
    <property type="entry name" value="CoA-transferase family III (CaiB/BaiF)"/>
    <property type="match status" value="2"/>
</dbReference>
<dbReference type="Gene3D" id="3.40.50.10540">
    <property type="entry name" value="Crotonobetainyl-coa:carnitine coa-transferase, domain 1"/>
    <property type="match status" value="1"/>
</dbReference>
<accession>A0A5N0V0B2</accession>
<evidence type="ECO:0000313" key="1">
    <source>
        <dbReference type="EMBL" id="KAA9157792.1"/>
    </source>
</evidence>
<dbReference type="Pfam" id="PF02515">
    <property type="entry name" value="CoA_transf_3"/>
    <property type="match status" value="1"/>
</dbReference>
<dbReference type="OrthoDB" id="9797653at2"/>
<dbReference type="PANTHER" id="PTHR48228">
    <property type="entry name" value="SUCCINYL-COA--D-CITRAMALATE COA-TRANSFERASE"/>
    <property type="match status" value="1"/>
</dbReference>